<sequence>SESYLYYLRVGNIHAHVRMRNIFGEIHHGYMCSSVCQCHPKDITSWMYKLSSPGTSTS</sequence>
<reference evidence="1" key="2">
    <citation type="submission" date="2023-05" db="EMBL/GenBank/DDBJ databases">
        <authorList>
            <person name="Fouks B."/>
        </authorList>
    </citation>
    <scope>NUCLEOTIDE SEQUENCE</scope>
    <source>
        <strain evidence="1">Stay&amp;Tobe</strain>
        <tissue evidence="1">Testes</tissue>
    </source>
</reference>
<name>A0AAD8A9I3_DIPPU</name>
<evidence type="ECO:0000313" key="1">
    <source>
        <dbReference type="EMBL" id="KAJ9594949.1"/>
    </source>
</evidence>
<proteinExistence type="predicted"/>
<dbReference type="EMBL" id="JASPKZ010002703">
    <property type="protein sequence ID" value="KAJ9594949.1"/>
    <property type="molecule type" value="Genomic_DNA"/>
</dbReference>
<dbReference type="AlphaFoldDB" id="A0AAD8A9I3"/>
<protein>
    <submittedName>
        <fullName evidence="1">Uncharacterized protein</fullName>
    </submittedName>
</protein>
<organism evidence="1 2">
    <name type="scientific">Diploptera punctata</name>
    <name type="common">Pacific beetle cockroach</name>
    <dbReference type="NCBI Taxonomy" id="6984"/>
    <lineage>
        <taxon>Eukaryota</taxon>
        <taxon>Metazoa</taxon>
        <taxon>Ecdysozoa</taxon>
        <taxon>Arthropoda</taxon>
        <taxon>Hexapoda</taxon>
        <taxon>Insecta</taxon>
        <taxon>Pterygota</taxon>
        <taxon>Neoptera</taxon>
        <taxon>Polyneoptera</taxon>
        <taxon>Dictyoptera</taxon>
        <taxon>Blattodea</taxon>
        <taxon>Blaberoidea</taxon>
        <taxon>Blaberidae</taxon>
        <taxon>Diplopterinae</taxon>
        <taxon>Diploptera</taxon>
    </lineage>
</organism>
<comment type="caution">
    <text evidence="1">The sequence shown here is derived from an EMBL/GenBank/DDBJ whole genome shotgun (WGS) entry which is preliminary data.</text>
</comment>
<evidence type="ECO:0000313" key="2">
    <source>
        <dbReference type="Proteomes" id="UP001233999"/>
    </source>
</evidence>
<reference evidence="1" key="1">
    <citation type="journal article" date="2023" name="IScience">
        <title>Live-bearing cockroach genome reveals convergent evolutionary mechanisms linked to viviparity in insects and beyond.</title>
        <authorList>
            <person name="Fouks B."/>
            <person name="Harrison M.C."/>
            <person name="Mikhailova A.A."/>
            <person name="Marchal E."/>
            <person name="English S."/>
            <person name="Carruthers M."/>
            <person name="Jennings E.C."/>
            <person name="Chiamaka E.L."/>
            <person name="Frigard R.A."/>
            <person name="Pippel M."/>
            <person name="Attardo G.M."/>
            <person name="Benoit J.B."/>
            <person name="Bornberg-Bauer E."/>
            <person name="Tobe S.S."/>
        </authorList>
    </citation>
    <scope>NUCLEOTIDE SEQUENCE</scope>
    <source>
        <strain evidence="1">Stay&amp;Tobe</strain>
    </source>
</reference>
<dbReference type="Proteomes" id="UP001233999">
    <property type="component" value="Unassembled WGS sequence"/>
</dbReference>
<gene>
    <name evidence="1" type="ORF">L9F63_013765</name>
</gene>
<feature type="non-terminal residue" evidence="1">
    <location>
        <position position="58"/>
    </location>
</feature>
<accession>A0AAD8A9I3</accession>
<keyword evidence="2" id="KW-1185">Reference proteome</keyword>
<feature type="non-terminal residue" evidence="1">
    <location>
        <position position="1"/>
    </location>
</feature>